<reference evidence="4" key="1">
    <citation type="submission" date="2023-06" db="EMBL/GenBank/DDBJ databases">
        <title>MT1 and MT2 Draft Genomes of Novel Species.</title>
        <authorList>
            <person name="Venkateswaran K."/>
        </authorList>
    </citation>
    <scope>NUCLEOTIDE SEQUENCE</scope>
    <source>
        <strain evidence="4">IIF3SC-B10</strain>
    </source>
</reference>
<feature type="transmembrane region" description="Helical" evidence="2">
    <location>
        <begin position="74"/>
        <end position="96"/>
    </location>
</feature>
<protein>
    <submittedName>
        <fullName evidence="4">CPBP family glutamic-type intramembrane protease</fullName>
        <ecNumber evidence="4">3.4.-.-</ecNumber>
    </submittedName>
</protein>
<feature type="domain" description="CAAX prenyl protease 2/Lysostaphin resistance protein A-like" evidence="3">
    <location>
        <begin position="161"/>
        <end position="249"/>
    </location>
</feature>
<keyword evidence="2" id="KW-0812">Transmembrane</keyword>
<name>A0ABT8K606_9MICC</name>
<dbReference type="EC" id="3.4.-.-" evidence="4"/>
<dbReference type="Pfam" id="PF02517">
    <property type="entry name" value="Rce1-like"/>
    <property type="match status" value="1"/>
</dbReference>
<evidence type="ECO:0000313" key="5">
    <source>
        <dbReference type="Proteomes" id="UP001174209"/>
    </source>
</evidence>
<feature type="region of interest" description="Disordered" evidence="1">
    <location>
        <begin position="361"/>
        <end position="480"/>
    </location>
</feature>
<evidence type="ECO:0000259" key="3">
    <source>
        <dbReference type="Pfam" id="PF02517"/>
    </source>
</evidence>
<feature type="compositionally biased region" description="Pro residues" evidence="1">
    <location>
        <begin position="367"/>
        <end position="392"/>
    </location>
</feature>
<dbReference type="InterPro" id="IPR003675">
    <property type="entry name" value="Rce1/LyrA-like_dom"/>
</dbReference>
<evidence type="ECO:0000256" key="2">
    <source>
        <dbReference type="SAM" id="Phobius"/>
    </source>
</evidence>
<feature type="transmembrane region" description="Helical" evidence="2">
    <location>
        <begin position="158"/>
        <end position="179"/>
    </location>
</feature>
<feature type="transmembrane region" description="Helical" evidence="2">
    <location>
        <begin position="116"/>
        <end position="138"/>
    </location>
</feature>
<dbReference type="RefSeq" id="WP_301229461.1">
    <property type="nucleotide sequence ID" value="NZ_JAROCG010000002.1"/>
</dbReference>
<proteinExistence type="predicted"/>
<comment type="caution">
    <text evidence="4">The sequence shown here is derived from an EMBL/GenBank/DDBJ whole genome shotgun (WGS) entry which is preliminary data.</text>
</comment>
<accession>A0ABT8K606</accession>
<feature type="transmembrane region" description="Helical" evidence="2">
    <location>
        <begin position="239"/>
        <end position="260"/>
    </location>
</feature>
<evidence type="ECO:0000313" key="4">
    <source>
        <dbReference type="EMBL" id="MDN4612433.1"/>
    </source>
</evidence>
<evidence type="ECO:0000256" key="1">
    <source>
        <dbReference type="SAM" id="MobiDB-lite"/>
    </source>
</evidence>
<feature type="transmembrane region" description="Helical" evidence="2">
    <location>
        <begin position="215"/>
        <end position="232"/>
    </location>
</feature>
<gene>
    <name evidence="4" type="ORF">P5G52_16310</name>
</gene>
<keyword evidence="4" id="KW-0378">Hydrolase</keyword>
<dbReference type="Proteomes" id="UP001174209">
    <property type="component" value="Unassembled WGS sequence"/>
</dbReference>
<dbReference type="GO" id="GO:0008233">
    <property type="term" value="F:peptidase activity"/>
    <property type="evidence" value="ECO:0007669"/>
    <property type="project" value="UniProtKB-KW"/>
</dbReference>
<feature type="compositionally biased region" description="Basic and acidic residues" evidence="1">
    <location>
        <begin position="443"/>
        <end position="453"/>
    </location>
</feature>
<keyword evidence="4" id="KW-0645">Protease</keyword>
<sequence length="480" mass="50182">MEQVDQQFEFHRLARSWPQYRWWKPLLTALLGVALYVVFTVVLLIAGAVAALSTSADVSQYLDAAAAIDLSDPVIFAFTLISLILMIPALALAVLVTGPRPFGLLSSVAGRIRWRWLALCAAAALAVFLVSLGISTLIGFLFPEEAAAAPVQQDTSTLVVLLALSLLAVPFQAAAEEYVFRGFLMQAVGGWLRHPAFAILLPVPLFVLGHLYDPLGQADVAIFAVVAGWITWRTGGLEAAIAVHAINNMTIFVLGAFGLVDVNSSEGSVSGLLVSVATMAVTAGVIVRLANRRGIDRTRTVVPQAPLEHAYPSYALPVGGSAPYGYQEAPVRNPWAQELSQEQPGGYDPSQYDRARYAQQPAGVGPVPAPTVPTARPTPSPAAAPHPAPRPAQPARSMGDTVVGRPAPSSDAWAEPVPSAGPVPSGAPAPLESQRPAAGSHPARRDDGADRHPTGPAHPPGPGHPSGTSHPTGPGYPAAG</sequence>
<keyword evidence="2" id="KW-1133">Transmembrane helix</keyword>
<feature type="transmembrane region" description="Helical" evidence="2">
    <location>
        <begin position="272"/>
        <end position="290"/>
    </location>
</feature>
<organism evidence="4 5">
    <name type="scientific">Arthrobacter burdickii</name>
    <dbReference type="NCBI Taxonomy" id="3035920"/>
    <lineage>
        <taxon>Bacteria</taxon>
        <taxon>Bacillati</taxon>
        <taxon>Actinomycetota</taxon>
        <taxon>Actinomycetes</taxon>
        <taxon>Micrococcales</taxon>
        <taxon>Micrococcaceae</taxon>
        <taxon>Arthrobacter</taxon>
    </lineage>
</organism>
<keyword evidence="2" id="KW-0472">Membrane</keyword>
<feature type="transmembrane region" description="Helical" evidence="2">
    <location>
        <begin position="191"/>
        <end position="209"/>
    </location>
</feature>
<feature type="compositionally biased region" description="Low complexity" evidence="1">
    <location>
        <begin position="465"/>
        <end position="480"/>
    </location>
</feature>
<dbReference type="GO" id="GO:0006508">
    <property type="term" value="P:proteolysis"/>
    <property type="evidence" value="ECO:0007669"/>
    <property type="project" value="UniProtKB-KW"/>
</dbReference>
<feature type="transmembrane region" description="Helical" evidence="2">
    <location>
        <begin position="26"/>
        <end position="54"/>
    </location>
</feature>
<dbReference type="EMBL" id="JAROCG010000002">
    <property type="protein sequence ID" value="MDN4612433.1"/>
    <property type="molecule type" value="Genomic_DNA"/>
</dbReference>
<keyword evidence="5" id="KW-1185">Reference proteome</keyword>